<dbReference type="Proteomes" id="UP000260273">
    <property type="component" value="Segment"/>
</dbReference>
<sequence length="85" mass="9710">MENAVTELKVTKRIDADRVGRVLKQNRDTMREMEPEKLQSLIRQAEADMKRCADASNVTRNIATQLADVMLMGIEVAEARRIRIP</sequence>
<dbReference type="GeneID" id="65115079"/>
<accession>A0A345M6D9</accession>
<protein>
    <submittedName>
        <fullName evidence="1">Uncharacterized protein</fullName>
    </submittedName>
</protein>
<evidence type="ECO:0000313" key="2">
    <source>
        <dbReference type="Proteomes" id="UP000260273"/>
    </source>
</evidence>
<name>A0A345M6D9_9CAUD</name>
<reference evidence="2" key="1">
    <citation type="submission" date="2018-07" db="EMBL/GenBank/DDBJ databases">
        <authorList>
            <person name="Quirk P.G."/>
            <person name="Krulwich T.A."/>
        </authorList>
    </citation>
    <scope>NUCLEOTIDE SEQUENCE [LARGE SCALE GENOMIC DNA]</scope>
</reference>
<dbReference type="EMBL" id="MH576960">
    <property type="protein sequence ID" value="AXH66060.1"/>
    <property type="molecule type" value="Genomic_DNA"/>
</dbReference>
<gene>
    <name evidence="1" type="primary">21</name>
    <name evidence="1" type="ORF">SEA_PLEAKLEY_21</name>
</gene>
<dbReference type="KEGG" id="vg:65115079"/>
<organism evidence="1 2">
    <name type="scientific">Gordonia phage Pleakley</name>
    <dbReference type="NCBI Taxonomy" id="2283246"/>
    <lineage>
        <taxon>Viruses</taxon>
        <taxon>Duplodnaviria</taxon>
        <taxon>Heunggongvirae</taxon>
        <taxon>Uroviricota</taxon>
        <taxon>Caudoviricetes</taxon>
        <taxon>Zierdtviridae</taxon>
        <taxon>Emilbogenvirinae</taxon>
        <taxon>Pleakleyvirus</taxon>
        <taxon>Pleakleyvirus pleakley</taxon>
    </lineage>
</organism>
<keyword evidence="2" id="KW-1185">Reference proteome</keyword>
<dbReference type="RefSeq" id="YP_010097415.1">
    <property type="nucleotide sequence ID" value="NC_055758.1"/>
</dbReference>
<evidence type="ECO:0000313" key="1">
    <source>
        <dbReference type="EMBL" id="AXH66060.1"/>
    </source>
</evidence>
<proteinExistence type="predicted"/>